<sequence length="216" mass="22812">MTAVLNIVFAAVAGLAIFAALYFGGRAIIGRGRSTKSAYNVGRQQARRAIQIDFVRALAAIVLALIFLGAFGLTPRSVELFFPTREPTPLIEATITATEPAATAPTAQPTNTPTVPPSTLVEPTAVQLPTTIPTMMPTETAESVQETAVVSSGVGVWLRGTPSTTGEQLEWLLDGTELIVLAGQETADNLAWQQVQAAEGFVGWVAVPFIVYATDE</sequence>
<dbReference type="AlphaFoldDB" id="A0A3B0VN77"/>
<feature type="transmembrane region" description="Helical" evidence="1">
    <location>
        <begin position="6"/>
        <end position="29"/>
    </location>
</feature>
<name>A0A3B0VN77_9ZZZZ</name>
<gene>
    <name evidence="2" type="ORF">MNBD_CHLOROFLEXI01-223</name>
</gene>
<keyword evidence="1" id="KW-0472">Membrane</keyword>
<reference evidence="2" key="1">
    <citation type="submission" date="2018-06" db="EMBL/GenBank/DDBJ databases">
        <authorList>
            <person name="Zhirakovskaya E."/>
        </authorList>
    </citation>
    <scope>NUCLEOTIDE SEQUENCE</scope>
</reference>
<keyword evidence="1" id="KW-0812">Transmembrane</keyword>
<evidence type="ECO:0000313" key="2">
    <source>
        <dbReference type="EMBL" id="VAW38319.1"/>
    </source>
</evidence>
<dbReference type="Gene3D" id="2.30.30.40">
    <property type="entry name" value="SH3 Domains"/>
    <property type="match status" value="1"/>
</dbReference>
<protein>
    <submittedName>
        <fullName evidence="2">Uncharacterized protein</fullName>
    </submittedName>
</protein>
<organism evidence="2">
    <name type="scientific">hydrothermal vent metagenome</name>
    <dbReference type="NCBI Taxonomy" id="652676"/>
    <lineage>
        <taxon>unclassified sequences</taxon>
        <taxon>metagenomes</taxon>
        <taxon>ecological metagenomes</taxon>
    </lineage>
</organism>
<evidence type="ECO:0000256" key="1">
    <source>
        <dbReference type="SAM" id="Phobius"/>
    </source>
</evidence>
<dbReference type="EMBL" id="UOEU01000703">
    <property type="protein sequence ID" value="VAW38319.1"/>
    <property type="molecule type" value="Genomic_DNA"/>
</dbReference>
<accession>A0A3B0VN77</accession>
<keyword evidence="1" id="KW-1133">Transmembrane helix</keyword>
<proteinExistence type="predicted"/>
<feature type="transmembrane region" description="Helical" evidence="1">
    <location>
        <begin position="50"/>
        <end position="73"/>
    </location>
</feature>